<keyword evidence="2 4" id="KW-0012">Acyltransferase</keyword>
<dbReference type="EMBL" id="QZJW01000007">
    <property type="protein sequence ID" value="RJO61934.1"/>
    <property type="molecule type" value="Genomic_DNA"/>
</dbReference>
<dbReference type="GO" id="GO:0005886">
    <property type="term" value="C:plasma membrane"/>
    <property type="evidence" value="ECO:0007669"/>
    <property type="project" value="TreeGrafter"/>
</dbReference>
<dbReference type="SUPFAM" id="SSF69593">
    <property type="entry name" value="Glycerol-3-phosphate (1)-acyltransferase"/>
    <property type="match status" value="1"/>
</dbReference>
<evidence type="ECO:0000256" key="2">
    <source>
        <dbReference type="ARBA" id="ARBA00023315"/>
    </source>
</evidence>
<evidence type="ECO:0000259" key="3">
    <source>
        <dbReference type="SMART" id="SM00563"/>
    </source>
</evidence>
<feature type="domain" description="Phospholipid/glycerol acyltransferase" evidence="3">
    <location>
        <begin position="34"/>
        <end position="147"/>
    </location>
</feature>
<gene>
    <name evidence="4" type="ORF">C4544_01490</name>
</gene>
<evidence type="ECO:0000256" key="1">
    <source>
        <dbReference type="ARBA" id="ARBA00022679"/>
    </source>
</evidence>
<dbReference type="Pfam" id="PF01553">
    <property type="entry name" value="Acyltransferase"/>
    <property type="match status" value="1"/>
</dbReference>
<dbReference type="AlphaFoldDB" id="A0A419DFN4"/>
<dbReference type="InterPro" id="IPR002123">
    <property type="entry name" value="Plipid/glycerol_acylTrfase"/>
</dbReference>
<dbReference type="GO" id="GO:0003841">
    <property type="term" value="F:1-acylglycerol-3-phosphate O-acyltransferase activity"/>
    <property type="evidence" value="ECO:0007669"/>
    <property type="project" value="TreeGrafter"/>
</dbReference>
<dbReference type="SMART" id="SM00563">
    <property type="entry name" value="PlsC"/>
    <property type="match status" value="1"/>
</dbReference>
<dbReference type="PANTHER" id="PTHR10434:SF11">
    <property type="entry name" value="1-ACYL-SN-GLYCEROL-3-PHOSPHATE ACYLTRANSFERASE"/>
    <property type="match status" value="1"/>
</dbReference>
<name>A0A419DFN4_9BACT</name>
<proteinExistence type="predicted"/>
<reference evidence="4 5" key="1">
    <citation type="journal article" date="2017" name="ISME J.">
        <title>Energy and carbon metabolisms in a deep terrestrial subsurface fluid microbial community.</title>
        <authorList>
            <person name="Momper L."/>
            <person name="Jungbluth S.P."/>
            <person name="Lee M.D."/>
            <person name="Amend J.P."/>
        </authorList>
    </citation>
    <scope>NUCLEOTIDE SEQUENCE [LARGE SCALE GENOMIC DNA]</scope>
    <source>
        <strain evidence="4">SURF_29</strain>
    </source>
</reference>
<dbReference type="CDD" id="cd07989">
    <property type="entry name" value="LPLAT_AGPAT-like"/>
    <property type="match status" value="1"/>
</dbReference>
<keyword evidence="1 4" id="KW-0808">Transferase</keyword>
<evidence type="ECO:0000313" key="4">
    <source>
        <dbReference type="EMBL" id="RJO61934.1"/>
    </source>
</evidence>
<comment type="caution">
    <text evidence="4">The sequence shown here is derived from an EMBL/GenBank/DDBJ whole genome shotgun (WGS) entry which is preliminary data.</text>
</comment>
<organism evidence="4 5">
    <name type="scientific">candidate division WS5 bacterium</name>
    <dbReference type="NCBI Taxonomy" id="2093353"/>
    <lineage>
        <taxon>Bacteria</taxon>
        <taxon>candidate division WS5</taxon>
    </lineage>
</organism>
<dbReference type="Proteomes" id="UP000285655">
    <property type="component" value="Unassembled WGS sequence"/>
</dbReference>
<dbReference type="GO" id="GO:0006654">
    <property type="term" value="P:phosphatidic acid biosynthetic process"/>
    <property type="evidence" value="ECO:0007669"/>
    <property type="project" value="TreeGrafter"/>
</dbReference>
<sequence>MLYWFLKIILHLPIHLFWMEKVEGKHNLPKKGSYILASNHRSFLDFAFLSTAIHRRIYYLAAEFLYEFFPTRLVLTRTKQVKVPREGNDQAQTYEGAKRVLENGGILGVFVEGKRSHHNLSLKAYKGAAKIALQNKADIVPTVIHNSFHVWGMYHRVPRLKRICKVKFLPAITYEKMKNHDPGYIVHDLIMPEIARDLGHEYEHRTSKTKNQPVRAED</sequence>
<evidence type="ECO:0000313" key="5">
    <source>
        <dbReference type="Proteomes" id="UP000285655"/>
    </source>
</evidence>
<accession>A0A419DFN4</accession>
<protein>
    <submittedName>
        <fullName evidence="4">1-acyl-sn-glycerol-3-phosphate acyltransferase</fullName>
    </submittedName>
</protein>
<dbReference type="PANTHER" id="PTHR10434">
    <property type="entry name" value="1-ACYL-SN-GLYCEROL-3-PHOSPHATE ACYLTRANSFERASE"/>
    <property type="match status" value="1"/>
</dbReference>